<dbReference type="KEGG" id="amr:AM1_4519"/>
<dbReference type="EMBL" id="CP000828">
    <property type="protein sequence ID" value="ABW29495.1"/>
    <property type="molecule type" value="Genomic_DNA"/>
</dbReference>
<feature type="transmembrane region" description="Helical" evidence="2">
    <location>
        <begin position="369"/>
        <end position="395"/>
    </location>
</feature>
<dbReference type="Proteomes" id="UP000000268">
    <property type="component" value="Chromosome"/>
</dbReference>
<keyword evidence="2" id="KW-0472">Membrane</keyword>
<dbReference type="AlphaFoldDB" id="B0BZ50"/>
<accession>B0BZ50</accession>
<dbReference type="HOGENOM" id="CLU_599696_0_0_3"/>
<feature type="transmembrane region" description="Helical" evidence="2">
    <location>
        <begin position="284"/>
        <end position="308"/>
    </location>
</feature>
<dbReference type="GO" id="GO:0008233">
    <property type="term" value="F:peptidase activity"/>
    <property type="evidence" value="ECO:0007669"/>
    <property type="project" value="InterPro"/>
</dbReference>
<feature type="transmembrane region" description="Helical" evidence="2">
    <location>
        <begin position="188"/>
        <end position="205"/>
    </location>
</feature>
<name>B0BZ50_ACAM1</name>
<evidence type="ECO:0000313" key="5">
    <source>
        <dbReference type="Proteomes" id="UP000000268"/>
    </source>
</evidence>
<dbReference type="SMART" id="SM00240">
    <property type="entry name" value="FHA"/>
    <property type="match status" value="1"/>
</dbReference>
<feature type="domain" description="FHA" evidence="3">
    <location>
        <begin position="34"/>
        <end position="93"/>
    </location>
</feature>
<protein>
    <recommendedName>
        <fullName evidence="3">FHA domain-containing protein</fullName>
    </recommendedName>
</protein>
<dbReference type="InterPro" id="IPR026898">
    <property type="entry name" value="PrsW"/>
</dbReference>
<dbReference type="RefSeq" id="WP_012164808.1">
    <property type="nucleotide sequence ID" value="NC_009925.1"/>
</dbReference>
<dbReference type="InterPro" id="IPR008984">
    <property type="entry name" value="SMAD_FHA_dom_sf"/>
</dbReference>
<sequence>MVNDRQSGLLRLISAQSNADAAQSCYSLSETEETAIGRTADCQVIIDSNLFGGVSRRHAVVKPTGSRTPQGAPIWQICDLNSANGTYVNGQKIQGCQTLNVGDRVMLSHNGPEFLFEHRATQLVDQFAATGSPAPAPPSYPSPTPPSYPPQPPVYPPQPTPGAVSNQVTVSQLFPIVSARKDLLGKGYLIPGILTVMMVVLLFIFASNPPVFNLLLALYLGGGGFYFIYRLCGKQKPWWVLLLSTIFTMVILVTPVLSLFILVFRGILPGNVQGASPDFISQLISHFFGAGLMEELLKALPIFGFFFLGSQLRPPSRQKVGVWEPLDGILIGAASALGFTLVETLGQYVPGIAADVARSSANEFAGALAAVQLLIPRILGSVAGHMAYSGIFGYFIGLSILKPAQRWQILGIGFLVSSGIHAFWNASGSLARNFGELAAVLSLMTVGVLAYVFLTAAILKARQLSPTRSQNFATRIAPPN</sequence>
<feature type="transmembrane region" description="Helical" evidence="2">
    <location>
        <begin position="329"/>
        <end position="349"/>
    </location>
</feature>
<dbReference type="PANTHER" id="PTHR36844:SF1">
    <property type="entry name" value="PROTEASE PRSW"/>
    <property type="match status" value="1"/>
</dbReference>
<dbReference type="OrthoDB" id="9816434at2"/>
<keyword evidence="5" id="KW-1185">Reference proteome</keyword>
<keyword evidence="2" id="KW-1133">Transmembrane helix</keyword>
<dbReference type="eggNOG" id="COG2339">
    <property type="taxonomic scope" value="Bacteria"/>
</dbReference>
<dbReference type="eggNOG" id="COG1716">
    <property type="taxonomic scope" value="Bacteria"/>
</dbReference>
<evidence type="ECO:0000256" key="2">
    <source>
        <dbReference type="SAM" id="Phobius"/>
    </source>
</evidence>
<reference evidence="4 5" key="1">
    <citation type="journal article" date="2008" name="Proc. Natl. Acad. Sci. U.S.A.">
        <title>Niche adaptation and genome expansion in the chlorophyll d-producing cyanobacterium Acaryochloris marina.</title>
        <authorList>
            <person name="Swingley W.D."/>
            <person name="Chen M."/>
            <person name="Cheung P.C."/>
            <person name="Conrad A.L."/>
            <person name="Dejesa L.C."/>
            <person name="Hao J."/>
            <person name="Honchak B.M."/>
            <person name="Karbach L.E."/>
            <person name="Kurdoglu A."/>
            <person name="Lahiri S."/>
            <person name="Mastrian S.D."/>
            <person name="Miyashita H."/>
            <person name="Page L."/>
            <person name="Ramakrishna P."/>
            <person name="Satoh S."/>
            <person name="Sattley W.M."/>
            <person name="Shimada Y."/>
            <person name="Taylor H.L."/>
            <person name="Tomo T."/>
            <person name="Tsuchiya T."/>
            <person name="Wang Z.T."/>
            <person name="Raymond J."/>
            <person name="Mimuro M."/>
            <person name="Blankenship R.E."/>
            <person name="Touchman J.W."/>
        </authorList>
    </citation>
    <scope>NUCLEOTIDE SEQUENCE [LARGE SCALE GENOMIC DNA]</scope>
    <source>
        <strain evidence="5">MBIC 11017</strain>
    </source>
</reference>
<dbReference type="InterPro" id="IPR000253">
    <property type="entry name" value="FHA_dom"/>
</dbReference>
<dbReference type="Gene3D" id="2.60.200.20">
    <property type="match status" value="1"/>
</dbReference>
<feature type="transmembrane region" description="Helical" evidence="2">
    <location>
        <begin position="241"/>
        <end position="264"/>
    </location>
</feature>
<organism evidence="4 5">
    <name type="scientific">Acaryochloris marina (strain MBIC 11017)</name>
    <dbReference type="NCBI Taxonomy" id="329726"/>
    <lineage>
        <taxon>Bacteria</taxon>
        <taxon>Bacillati</taxon>
        <taxon>Cyanobacteriota</taxon>
        <taxon>Cyanophyceae</taxon>
        <taxon>Acaryochloridales</taxon>
        <taxon>Acaryochloridaceae</taxon>
        <taxon>Acaryochloris</taxon>
    </lineage>
</organism>
<evidence type="ECO:0000313" key="4">
    <source>
        <dbReference type="EMBL" id="ABW29495.1"/>
    </source>
</evidence>
<evidence type="ECO:0000259" key="3">
    <source>
        <dbReference type="PROSITE" id="PS50006"/>
    </source>
</evidence>
<dbReference type="Pfam" id="PF13367">
    <property type="entry name" value="PrsW-protease"/>
    <property type="match status" value="1"/>
</dbReference>
<feature type="transmembrane region" description="Helical" evidence="2">
    <location>
        <begin position="407"/>
        <end position="426"/>
    </location>
</feature>
<gene>
    <name evidence="4" type="ordered locus">AM1_4519</name>
</gene>
<proteinExistence type="predicted"/>
<dbReference type="STRING" id="329726.AM1_4519"/>
<dbReference type="PROSITE" id="PS50006">
    <property type="entry name" value="FHA_DOMAIN"/>
    <property type="match status" value="1"/>
</dbReference>
<evidence type="ECO:0000256" key="1">
    <source>
        <dbReference type="SAM" id="MobiDB-lite"/>
    </source>
</evidence>
<feature type="transmembrane region" description="Helical" evidence="2">
    <location>
        <begin position="438"/>
        <end position="459"/>
    </location>
</feature>
<dbReference type="CDD" id="cd00060">
    <property type="entry name" value="FHA"/>
    <property type="match status" value="1"/>
</dbReference>
<feature type="region of interest" description="Disordered" evidence="1">
    <location>
        <begin position="130"/>
        <end position="161"/>
    </location>
</feature>
<feature type="compositionally biased region" description="Pro residues" evidence="1">
    <location>
        <begin position="134"/>
        <end position="160"/>
    </location>
</feature>
<feature type="transmembrane region" description="Helical" evidence="2">
    <location>
        <begin position="211"/>
        <end position="229"/>
    </location>
</feature>
<dbReference type="Pfam" id="PF00498">
    <property type="entry name" value="FHA"/>
    <property type="match status" value="1"/>
</dbReference>
<keyword evidence="2" id="KW-0812">Transmembrane</keyword>
<dbReference type="SUPFAM" id="SSF49879">
    <property type="entry name" value="SMAD/FHA domain"/>
    <property type="match status" value="1"/>
</dbReference>
<dbReference type="PANTHER" id="PTHR36844">
    <property type="entry name" value="PROTEASE PRSW"/>
    <property type="match status" value="1"/>
</dbReference>